<reference evidence="1" key="1">
    <citation type="thesis" date="2020" institute="ProQuest LLC" country="789 East Eisenhower Parkway, Ann Arbor, MI, USA">
        <title>Comparative Genomics and Chromosome Evolution.</title>
        <authorList>
            <person name="Mudd A.B."/>
        </authorList>
    </citation>
    <scope>NUCLEOTIDE SEQUENCE</scope>
    <source>
        <strain evidence="1">237g6f4</strain>
        <tissue evidence="1">Blood</tissue>
    </source>
</reference>
<dbReference type="EMBL" id="WNYA01000002">
    <property type="protein sequence ID" value="KAG8588994.1"/>
    <property type="molecule type" value="Genomic_DNA"/>
</dbReference>
<protein>
    <submittedName>
        <fullName evidence="1">Uncharacterized protein</fullName>
    </submittedName>
</protein>
<dbReference type="Proteomes" id="UP000824782">
    <property type="component" value="Unassembled WGS sequence"/>
</dbReference>
<sequence length="95" mass="10570">MPISPLTPHIWVFNESIAILVSRTASNISDKTEEFPCEGSSFYRTKNMDQFCSASPIPPSSLSLSFADCRSLTGEDFHILSNPVLHYLSPSFLFP</sequence>
<organism evidence="1 2">
    <name type="scientific">Engystomops pustulosus</name>
    <name type="common">Tungara frog</name>
    <name type="synonym">Physalaemus pustulosus</name>
    <dbReference type="NCBI Taxonomy" id="76066"/>
    <lineage>
        <taxon>Eukaryota</taxon>
        <taxon>Metazoa</taxon>
        <taxon>Chordata</taxon>
        <taxon>Craniata</taxon>
        <taxon>Vertebrata</taxon>
        <taxon>Euteleostomi</taxon>
        <taxon>Amphibia</taxon>
        <taxon>Batrachia</taxon>
        <taxon>Anura</taxon>
        <taxon>Neobatrachia</taxon>
        <taxon>Hyloidea</taxon>
        <taxon>Leptodactylidae</taxon>
        <taxon>Leiuperinae</taxon>
        <taxon>Engystomops</taxon>
    </lineage>
</organism>
<gene>
    <name evidence="1" type="ORF">GDO81_006200</name>
</gene>
<evidence type="ECO:0000313" key="2">
    <source>
        <dbReference type="Proteomes" id="UP000824782"/>
    </source>
</evidence>
<keyword evidence="2" id="KW-1185">Reference proteome</keyword>
<comment type="caution">
    <text evidence="1">The sequence shown here is derived from an EMBL/GenBank/DDBJ whole genome shotgun (WGS) entry which is preliminary data.</text>
</comment>
<name>A0AAV7CV41_ENGPU</name>
<accession>A0AAV7CV41</accession>
<evidence type="ECO:0000313" key="1">
    <source>
        <dbReference type="EMBL" id="KAG8588994.1"/>
    </source>
</evidence>
<dbReference type="AlphaFoldDB" id="A0AAV7CV41"/>
<proteinExistence type="predicted"/>